<feature type="domain" description="N-acetyltransferase" evidence="1">
    <location>
        <begin position="3"/>
        <end position="137"/>
    </location>
</feature>
<accession>C4LFJ4</accession>
<dbReference type="InterPro" id="IPR053144">
    <property type="entry name" value="Acetyltransferase_Butenolide"/>
</dbReference>
<proteinExistence type="predicted"/>
<dbReference type="GO" id="GO:0016747">
    <property type="term" value="F:acyltransferase activity, transferring groups other than amino-acyl groups"/>
    <property type="evidence" value="ECO:0007669"/>
    <property type="project" value="InterPro"/>
</dbReference>
<dbReference type="PANTHER" id="PTHR43233">
    <property type="entry name" value="FAMILY N-ACETYLTRANSFERASE, PUTATIVE (AFU_ORTHOLOGUE AFUA_6G03350)-RELATED"/>
    <property type="match status" value="1"/>
</dbReference>
<evidence type="ECO:0000313" key="3">
    <source>
        <dbReference type="Proteomes" id="UP000009073"/>
    </source>
</evidence>
<name>C4LFJ4_TOLAT</name>
<dbReference type="HOGENOM" id="CLU_086503_4_0_6"/>
<reference evidence="2 3" key="2">
    <citation type="journal article" date="2011" name="Stand. Genomic Sci.">
        <title>Complete genome sequence of Tolumonas auensis type strain (TA 4).</title>
        <authorList>
            <person name="Chertkov O."/>
            <person name="Copeland A."/>
            <person name="Lucas S."/>
            <person name="Lapidus A."/>
            <person name="Berry K.W."/>
            <person name="Detter J.C."/>
            <person name="Del Rio T.G."/>
            <person name="Hammon N."/>
            <person name="Dalin E."/>
            <person name="Tice H."/>
            <person name="Pitluck S."/>
            <person name="Richardson P."/>
            <person name="Bruce D."/>
            <person name="Goodwin L."/>
            <person name="Han C."/>
            <person name="Tapia R."/>
            <person name="Saunders E."/>
            <person name="Schmutz J."/>
            <person name="Brettin T."/>
            <person name="Larimer F."/>
            <person name="Land M."/>
            <person name="Hauser L."/>
            <person name="Spring S."/>
            <person name="Rohde M."/>
            <person name="Kyrpides N.C."/>
            <person name="Ivanova N."/>
            <person name="Goker M."/>
            <person name="Beller H.R."/>
            <person name="Klenk H.P."/>
            <person name="Woyke T."/>
        </authorList>
    </citation>
    <scope>NUCLEOTIDE SEQUENCE [LARGE SCALE GENOMIC DNA]</scope>
    <source>
        <strain evidence="3">DSM 9187 / TA4</strain>
    </source>
</reference>
<dbReference type="eggNOG" id="COG0454">
    <property type="taxonomic scope" value="Bacteria"/>
</dbReference>
<dbReference type="CDD" id="cd04301">
    <property type="entry name" value="NAT_SF"/>
    <property type="match status" value="1"/>
</dbReference>
<keyword evidence="2" id="KW-0808">Transferase</keyword>
<dbReference type="OrthoDB" id="9775804at2"/>
<dbReference type="InterPro" id="IPR016181">
    <property type="entry name" value="Acyl_CoA_acyltransferase"/>
</dbReference>
<keyword evidence="3" id="KW-1185">Reference proteome</keyword>
<dbReference type="Pfam" id="PF00583">
    <property type="entry name" value="Acetyltransf_1"/>
    <property type="match status" value="1"/>
</dbReference>
<evidence type="ECO:0000259" key="1">
    <source>
        <dbReference type="PROSITE" id="PS51186"/>
    </source>
</evidence>
<organism evidence="2 3">
    <name type="scientific">Tolumonas auensis (strain DSM 9187 / NBRC 110442 / TA 4)</name>
    <dbReference type="NCBI Taxonomy" id="595494"/>
    <lineage>
        <taxon>Bacteria</taxon>
        <taxon>Pseudomonadati</taxon>
        <taxon>Pseudomonadota</taxon>
        <taxon>Gammaproteobacteria</taxon>
        <taxon>Aeromonadales</taxon>
        <taxon>Aeromonadaceae</taxon>
        <taxon>Tolumonas</taxon>
    </lineage>
</organism>
<evidence type="ECO:0000313" key="2">
    <source>
        <dbReference type="EMBL" id="ACQ93361.1"/>
    </source>
</evidence>
<dbReference type="EMBL" id="CP001616">
    <property type="protein sequence ID" value="ACQ93361.1"/>
    <property type="molecule type" value="Genomic_DNA"/>
</dbReference>
<dbReference type="KEGG" id="tau:Tola_1751"/>
<reference evidence="3" key="1">
    <citation type="submission" date="2009-05" db="EMBL/GenBank/DDBJ databases">
        <title>Complete sequence of Tolumonas auensis DSM 9187.</title>
        <authorList>
            <consortium name="US DOE Joint Genome Institute"/>
            <person name="Lucas S."/>
            <person name="Copeland A."/>
            <person name="Lapidus A."/>
            <person name="Glavina del Rio T."/>
            <person name="Tice H."/>
            <person name="Bruce D."/>
            <person name="Goodwin L."/>
            <person name="Pitluck S."/>
            <person name="Chertkov O."/>
            <person name="Brettin T."/>
            <person name="Detter J.C."/>
            <person name="Han C."/>
            <person name="Larimer F."/>
            <person name="Land M."/>
            <person name="Hauser L."/>
            <person name="Kyrpides N."/>
            <person name="Mikhailova N."/>
            <person name="Spring S."/>
            <person name="Beller H."/>
        </authorList>
    </citation>
    <scope>NUCLEOTIDE SEQUENCE [LARGE SCALE GENOMIC DNA]</scope>
    <source>
        <strain evidence="3">DSM 9187 / TA4</strain>
    </source>
</reference>
<dbReference type="PANTHER" id="PTHR43233:SF1">
    <property type="entry name" value="FAMILY N-ACETYLTRANSFERASE, PUTATIVE (AFU_ORTHOLOGUE AFUA_6G03350)-RELATED"/>
    <property type="match status" value="1"/>
</dbReference>
<sequence length="137" mass="15122">MDIQYTVNKPISAEQFIGLLKETTLGGRRPIDNLERIQGMLDHADLIATAWAGEKLVGIARSVTDFNFCCYLSDLAVSETVQASGIGKELIRKTFLELKEGCTLYLVAAPQAVNYYPKIGMTRHDSAWTLNDVAALK</sequence>
<dbReference type="AlphaFoldDB" id="C4LFJ4"/>
<gene>
    <name evidence="2" type="ordered locus">Tola_1751</name>
</gene>
<dbReference type="Proteomes" id="UP000009073">
    <property type="component" value="Chromosome"/>
</dbReference>
<dbReference type="RefSeq" id="WP_015878832.1">
    <property type="nucleotide sequence ID" value="NC_012691.1"/>
</dbReference>
<protein>
    <submittedName>
        <fullName evidence="2">GCN5-related N-acetyltransferase</fullName>
    </submittedName>
</protein>
<dbReference type="SUPFAM" id="SSF55729">
    <property type="entry name" value="Acyl-CoA N-acyltransferases (Nat)"/>
    <property type="match status" value="1"/>
</dbReference>
<dbReference type="InterPro" id="IPR000182">
    <property type="entry name" value="GNAT_dom"/>
</dbReference>
<dbReference type="PROSITE" id="PS51186">
    <property type="entry name" value="GNAT"/>
    <property type="match status" value="1"/>
</dbReference>
<dbReference type="Gene3D" id="3.40.630.30">
    <property type="match status" value="1"/>
</dbReference>